<comment type="caution">
    <text evidence="4">The sequence shown here is derived from an EMBL/GenBank/DDBJ whole genome shotgun (WGS) entry which is preliminary data.</text>
</comment>
<dbReference type="OrthoDB" id="9803892at2"/>
<protein>
    <recommendedName>
        <fullName evidence="2">dTDP-4-dehydrorhamnose reductase</fullName>
        <ecNumber evidence="2">1.1.1.133</ecNumber>
    </recommendedName>
</protein>
<gene>
    <name evidence="4" type="ORF">EFBL_3682</name>
</gene>
<dbReference type="UniPathway" id="UPA00124"/>
<reference evidence="5" key="1">
    <citation type="submission" date="2017-07" db="EMBL/GenBank/DDBJ databases">
        <title>Draft genome sequence of Effusibacillus lacus strain skLN1.</title>
        <authorList>
            <person name="Watanabe M."/>
            <person name="Kojima H."/>
            <person name="Fukui M."/>
        </authorList>
    </citation>
    <scope>NUCLEOTIDE SEQUENCE [LARGE SCALE GENOMIC DNA]</scope>
    <source>
        <strain evidence="5">skLN1</strain>
    </source>
</reference>
<dbReference type="PANTHER" id="PTHR10491">
    <property type="entry name" value="DTDP-4-DEHYDRORHAMNOSE REDUCTASE"/>
    <property type="match status" value="1"/>
</dbReference>
<name>A0A292YSV1_9BACL</name>
<dbReference type="InterPro" id="IPR036291">
    <property type="entry name" value="NAD(P)-bd_dom_sf"/>
</dbReference>
<evidence type="ECO:0000256" key="1">
    <source>
        <dbReference type="ARBA" id="ARBA00010944"/>
    </source>
</evidence>
<sequence length="283" mass="31664">MRVLITGANGQLGTDLVSTLSDHHQIFGFGRQQLDITDLPQVLQVVQQIKPDAVIHAAAYTQVDEAESNQDRAYLANTYGTRNLAAAAQKVGAKLVYISTDYVFDGQSSIPYKEFDRTNPLSVYGKSKLAGEEMVKTLSDKYFIVRTSWLFGKHGHNFVNTMLKLAQLRNELSVVYDQTGSPTYSPDLAQFLKDLLVTDKYGIYHASNTGMCSWYEFATAIFTEAGIEVKVTPVETKNFPRPAQRPSFSVLDHTSIRLNGFAEFRHWKDALRDFMGSGKWGAE</sequence>
<organism evidence="4 5">
    <name type="scientific">Effusibacillus lacus</name>
    <dbReference type="NCBI Taxonomy" id="1348429"/>
    <lineage>
        <taxon>Bacteria</taxon>
        <taxon>Bacillati</taxon>
        <taxon>Bacillota</taxon>
        <taxon>Bacilli</taxon>
        <taxon>Bacillales</taxon>
        <taxon>Alicyclobacillaceae</taxon>
        <taxon>Effusibacillus</taxon>
    </lineage>
</organism>
<dbReference type="InterPro" id="IPR005913">
    <property type="entry name" value="dTDP_dehydrorham_reduct"/>
</dbReference>
<comment type="function">
    <text evidence="2">Catalyzes the reduction of dTDP-6-deoxy-L-lyxo-4-hexulose to yield dTDP-L-rhamnose.</text>
</comment>
<proteinExistence type="inferred from homology"/>
<keyword evidence="2" id="KW-0560">Oxidoreductase</keyword>
<dbReference type="AlphaFoldDB" id="A0A292YSV1"/>
<accession>A0A292YSV1</accession>
<comment type="similarity">
    <text evidence="1 2">Belongs to the dTDP-4-dehydrorhamnose reductase family.</text>
</comment>
<dbReference type="InterPro" id="IPR029903">
    <property type="entry name" value="RmlD-like-bd"/>
</dbReference>
<dbReference type="CDD" id="cd05254">
    <property type="entry name" value="dTDP_HR_like_SDR_e"/>
    <property type="match status" value="1"/>
</dbReference>
<dbReference type="EMBL" id="BDUF01000112">
    <property type="protein sequence ID" value="GAX91991.1"/>
    <property type="molecule type" value="Genomic_DNA"/>
</dbReference>
<dbReference type="PANTHER" id="PTHR10491:SF4">
    <property type="entry name" value="METHIONINE ADENOSYLTRANSFERASE 2 SUBUNIT BETA"/>
    <property type="match status" value="1"/>
</dbReference>
<dbReference type="NCBIfam" id="TIGR01214">
    <property type="entry name" value="rmlD"/>
    <property type="match status" value="1"/>
</dbReference>
<dbReference type="SUPFAM" id="SSF51735">
    <property type="entry name" value="NAD(P)-binding Rossmann-fold domains"/>
    <property type="match status" value="1"/>
</dbReference>
<dbReference type="Pfam" id="PF04321">
    <property type="entry name" value="RmlD_sub_bind"/>
    <property type="match status" value="1"/>
</dbReference>
<dbReference type="EC" id="1.1.1.133" evidence="2"/>
<keyword evidence="2" id="KW-0521">NADP</keyword>
<keyword evidence="5" id="KW-1185">Reference proteome</keyword>
<evidence type="ECO:0000313" key="5">
    <source>
        <dbReference type="Proteomes" id="UP000217785"/>
    </source>
</evidence>
<evidence type="ECO:0000313" key="4">
    <source>
        <dbReference type="EMBL" id="GAX91991.1"/>
    </source>
</evidence>
<dbReference type="Gene3D" id="3.40.50.720">
    <property type="entry name" value="NAD(P)-binding Rossmann-like Domain"/>
    <property type="match status" value="1"/>
</dbReference>
<dbReference type="GO" id="GO:0005829">
    <property type="term" value="C:cytosol"/>
    <property type="evidence" value="ECO:0007669"/>
    <property type="project" value="TreeGrafter"/>
</dbReference>
<dbReference type="Gene3D" id="3.90.25.10">
    <property type="entry name" value="UDP-galactose 4-epimerase, domain 1"/>
    <property type="match status" value="1"/>
</dbReference>
<comment type="pathway">
    <text evidence="2">Carbohydrate biosynthesis; dTDP-L-rhamnose biosynthesis.</text>
</comment>
<evidence type="ECO:0000259" key="3">
    <source>
        <dbReference type="Pfam" id="PF04321"/>
    </source>
</evidence>
<dbReference type="GO" id="GO:0008831">
    <property type="term" value="F:dTDP-4-dehydrorhamnose reductase activity"/>
    <property type="evidence" value="ECO:0007669"/>
    <property type="project" value="UniProtKB-EC"/>
</dbReference>
<dbReference type="GO" id="GO:0019305">
    <property type="term" value="P:dTDP-rhamnose biosynthetic process"/>
    <property type="evidence" value="ECO:0007669"/>
    <property type="project" value="UniProtKB-UniPathway"/>
</dbReference>
<dbReference type="RefSeq" id="WP_096184322.1">
    <property type="nucleotide sequence ID" value="NZ_BDUF01000112.1"/>
</dbReference>
<feature type="domain" description="RmlD-like substrate binding" evidence="3">
    <location>
        <begin position="1"/>
        <end position="275"/>
    </location>
</feature>
<dbReference type="Proteomes" id="UP000217785">
    <property type="component" value="Unassembled WGS sequence"/>
</dbReference>
<evidence type="ECO:0000256" key="2">
    <source>
        <dbReference type="RuleBase" id="RU364082"/>
    </source>
</evidence>